<dbReference type="PANTHER" id="PTHR34818">
    <property type="entry name" value="PROTEIN BLI-3"/>
    <property type="match status" value="1"/>
</dbReference>
<evidence type="ECO:0000313" key="3">
    <source>
        <dbReference type="Proteomes" id="UP000323317"/>
    </source>
</evidence>
<comment type="caution">
    <text evidence="2">The sequence shown here is derived from an EMBL/GenBank/DDBJ whole genome shotgun (WGS) entry which is preliminary data.</text>
</comment>
<feature type="domain" description="Pyridoxamine 5'-phosphate oxidase N-terminal" evidence="1">
    <location>
        <begin position="5"/>
        <end position="126"/>
    </location>
</feature>
<dbReference type="AlphaFoldDB" id="A0A5D4KG64"/>
<dbReference type="InterPro" id="IPR011576">
    <property type="entry name" value="Pyridox_Oxase_N"/>
</dbReference>
<dbReference type="SUPFAM" id="SSF50475">
    <property type="entry name" value="FMN-binding split barrel"/>
    <property type="match status" value="1"/>
</dbReference>
<reference evidence="2 3" key="1">
    <citation type="submission" date="2019-08" db="EMBL/GenBank/DDBJ databases">
        <title>Bacillus genomes from the desert of Cuatro Cienegas, Coahuila.</title>
        <authorList>
            <person name="Olmedo-Alvarez G."/>
        </authorList>
    </citation>
    <scope>NUCLEOTIDE SEQUENCE [LARGE SCALE GENOMIC DNA]</scope>
    <source>
        <strain evidence="2 3">CH40_1T</strain>
    </source>
</reference>
<proteinExistence type="predicted"/>
<dbReference type="InterPro" id="IPR052917">
    <property type="entry name" value="Stress-Dev_Protein"/>
</dbReference>
<dbReference type="InterPro" id="IPR012349">
    <property type="entry name" value="Split_barrel_FMN-bd"/>
</dbReference>
<gene>
    <name evidence="2" type="ORF">FZC79_09390</name>
</gene>
<name>A0A5D4KG64_9BACI</name>
<dbReference type="RefSeq" id="WP_148946568.1">
    <property type="nucleotide sequence ID" value="NZ_VTEH01000005.1"/>
</dbReference>
<dbReference type="Proteomes" id="UP000323317">
    <property type="component" value="Unassembled WGS sequence"/>
</dbReference>
<dbReference type="EMBL" id="VTEH01000005">
    <property type="protein sequence ID" value="TYR75820.1"/>
    <property type="molecule type" value="Genomic_DNA"/>
</dbReference>
<dbReference type="Pfam" id="PF01243">
    <property type="entry name" value="PNPOx_N"/>
    <property type="match status" value="1"/>
</dbReference>
<evidence type="ECO:0000313" key="2">
    <source>
        <dbReference type="EMBL" id="TYR75820.1"/>
    </source>
</evidence>
<dbReference type="Gene3D" id="2.30.110.10">
    <property type="entry name" value="Electron Transport, Fmn-binding Protein, Chain A"/>
    <property type="match status" value="1"/>
</dbReference>
<dbReference type="PANTHER" id="PTHR34818:SF1">
    <property type="entry name" value="PROTEIN BLI-3"/>
    <property type="match status" value="1"/>
</dbReference>
<protein>
    <submittedName>
        <fullName evidence="2">General stress protein</fullName>
    </submittedName>
</protein>
<sequence length="139" mass="16520">MSLTLREKIVELISHHKVGTLATIRNNRPYSRFMMFYNEELTLFTATNQHAHKAEDIAQNPYVHILLGFDRDSDHQHYVEIEAEAELEKSEELKHKFWNDYLKPWITAPDDPEYMLLKLTPKTILYYERTGKEPQELSL</sequence>
<evidence type="ECO:0000259" key="1">
    <source>
        <dbReference type="Pfam" id="PF01243"/>
    </source>
</evidence>
<accession>A0A5D4KG64</accession>
<organism evidence="2 3">
    <name type="scientific">Rossellomorea vietnamensis</name>
    <dbReference type="NCBI Taxonomy" id="218284"/>
    <lineage>
        <taxon>Bacteria</taxon>
        <taxon>Bacillati</taxon>
        <taxon>Bacillota</taxon>
        <taxon>Bacilli</taxon>
        <taxon>Bacillales</taxon>
        <taxon>Bacillaceae</taxon>
        <taxon>Rossellomorea</taxon>
    </lineage>
</organism>